<dbReference type="InterPro" id="IPR046275">
    <property type="entry name" value="DUF6308"/>
</dbReference>
<dbReference type="EMBL" id="VIVK01000003">
    <property type="protein sequence ID" value="TWD73128.1"/>
    <property type="molecule type" value="Genomic_DNA"/>
</dbReference>
<reference evidence="1 2" key="1">
    <citation type="submission" date="2019-06" db="EMBL/GenBank/DDBJ databases">
        <title>Sequencing the genomes of 1000 actinobacteria strains.</title>
        <authorList>
            <person name="Klenk H.-P."/>
        </authorList>
    </citation>
    <scope>NUCLEOTIDE SEQUENCE [LARGE SCALE GENOMIC DNA]</scope>
    <source>
        <strain evidence="1 2">DSM 24683</strain>
    </source>
</reference>
<evidence type="ECO:0000313" key="1">
    <source>
        <dbReference type="EMBL" id="TWD73128.1"/>
    </source>
</evidence>
<gene>
    <name evidence="1" type="ORF">FB561_7013</name>
</gene>
<sequence>MGRNKQPRSVGELKDSAERHLKEYTDPTKSYAFRTYDEAAIHTDELTPADVLMANLLSLRLTWREVTPLFAEGSGPSQELRLALDDALAEARDLPPLEDCTVEQAAMPALRTANDLTAKVPRWTMVTVSKVLHRLAPTVPIIDSSIRAFYGSEHGGELRQRIRADLIANRAWLSDLAVEFPVRKQPMALTRVADIVIWMDSRSPST</sequence>
<dbReference type="AlphaFoldDB" id="A0A561B2P3"/>
<organism evidence="1 2">
    <name type="scientific">Kribbella amoyensis</name>
    <dbReference type="NCBI Taxonomy" id="996641"/>
    <lineage>
        <taxon>Bacteria</taxon>
        <taxon>Bacillati</taxon>
        <taxon>Actinomycetota</taxon>
        <taxon>Actinomycetes</taxon>
        <taxon>Propionibacteriales</taxon>
        <taxon>Kribbellaceae</taxon>
        <taxon>Kribbella</taxon>
    </lineage>
</organism>
<name>A0A561B2P3_9ACTN</name>
<proteinExistence type="predicted"/>
<dbReference type="Pfam" id="PF19827">
    <property type="entry name" value="DUF6308"/>
    <property type="match status" value="1"/>
</dbReference>
<comment type="caution">
    <text evidence="1">The sequence shown here is derived from an EMBL/GenBank/DDBJ whole genome shotgun (WGS) entry which is preliminary data.</text>
</comment>
<keyword evidence="2" id="KW-1185">Reference proteome</keyword>
<dbReference type="OrthoDB" id="5178186at2"/>
<dbReference type="Proteomes" id="UP000318380">
    <property type="component" value="Unassembled WGS sequence"/>
</dbReference>
<accession>A0A561B2P3</accession>
<protein>
    <submittedName>
        <fullName evidence="1">Uncharacterized protein</fullName>
    </submittedName>
</protein>
<dbReference type="RefSeq" id="WP_145814330.1">
    <property type="nucleotide sequence ID" value="NZ_VIVK01000003.1"/>
</dbReference>
<evidence type="ECO:0000313" key="2">
    <source>
        <dbReference type="Proteomes" id="UP000318380"/>
    </source>
</evidence>